<accession>F6G8I0</accession>
<evidence type="ECO:0000313" key="3">
    <source>
        <dbReference type="EMBL" id="AEG71071.1"/>
    </source>
</evidence>
<keyword evidence="2" id="KW-0732">Signal</keyword>
<evidence type="ECO:0000256" key="1">
    <source>
        <dbReference type="SAM" id="MobiDB-lite"/>
    </source>
</evidence>
<keyword evidence="3" id="KW-0614">Plasmid</keyword>
<dbReference type="KEGG" id="rsn:RSPO_m00430"/>
<dbReference type="RefSeq" id="WP_014618721.1">
    <property type="nucleotide sequence ID" value="NC_017575.1"/>
</dbReference>
<sequence length="81" mass="8358">MMKALKHTALVAALLATAGINLAHAASSNGIPGQRDIYTDGAHSTGPRDPYTDGSKAARDAYTDGAHAMGRRDPYTDGGNC</sequence>
<gene>
    <name evidence="3" type="ordered locus">RSPO_m00430</name>
</gene>
<dbReference type="EMBL" id="CP002820">
    <property type="protein sequence ID" value="AEG71071.1"/>
    <property type="molecule type" value="Genomic_DNA"/>
</dbReference>
<dbReference type="Proteomes" id="UP000007953">
    <property type="component" value="Plasmid megaplasmid"/>
</dbReference>
<geneLocation type="plasmid" evidence="4"/>
<dbReference type="GeneID" id="61365017"/>
<proteinExistence type="predicted"/>
<reference evidence="3 4" key="1">
    <citation type="journal article" date="2011" name="J. Bacteriol.">
        <title>Complete genome sequence of the plant pathogen Ralstonia solanacearum strain Po82.</title>
        <authorList>
            <person name="Xu J."/>
            <person name="Zheng H.J."/>
            <person name="Liu L."/>
            <person name="Pan Z.C."/>
            <person name="Prior P."/>
            <person name="Tang B."/>
            <person name="Xu J.S."/>
            <person name="Zhang H."/>
            <person name="Tian Q."/>
            <person name="Zhang L.Q."/>
            <person name="Feng J."/>
        </authorList>
    </citation>
    <scope>NUCLEOTIDE SEQUENCE [LARGE SCALE GENOMIC DNA]</scope>
    <source>
        <strain evidence="4">Po82</strain>
    </source>
</reference>
<name>F6G8I0_RALS8</name>
<dbReference type="HOGENOM" id="CLU_136209_5_1_4"/>
<dbReference type="PATRIC" id="fig|1031711.3.peg.3673"/>
<feature type="chain" id="PRO_5003334575" evidence="2">
    <location>
        <begin position="26"/>
        <end position="81"/>
    </location>
</feature>
<protein>
    <submittedName>
        <fullName evidence="3">Putative signal peptide protein</fullName>
    </submittedName>
</protein>
<organism evidence="3 4">
    <name type="scientific">Ralstonia solanacearum (strain Po82)</name>
    <dbReference type="NCBI Taxonomy" id="1031711"/>
    <lineage>
        <taxon>Bacteria</taxon>
        <taxon>Pseudomonadati</taxon>
        <taxon>Pseudomonadota</taxon>
        <taxon>Betaproteobacteria</taxon>
        <taxon>Burkholderiales</taxon>
        <taxon>Burkholderiaceae</taxon>
        <taxon>Ralstonia</taxon>
        <taxon>Ralstonia solanacearum species complex</taxon>
    </lineage>
</organism>
<evidence type="ECO:0000313" key="4">
    <source>
        <dbReference type="Proteomes" id="UP000007953"/>
    </source>
</evidence>
<evidence type="ECO:0000256" key="2">
    <source>
        <dbReference type="SAM" id="SignalP"/>
    </source>
</evidence>
<dbReference type="AlphaFoldDB" id="F6G8I0"/>
<feature type="signal peptide" evidence="2">
    <location>
        <begin position="1"/>
        <end position="25"/>
    </location>
</feature>
<feature type="region of interest" description="Disordered" evidence="1">
    <location>
        <begin position="26"/>
        <end position="81"/>
    </location>
</feature>